<evidence type="ECO:0000256" key="5">
    <source>
        <dbReference type="RuleBase" id="RU367031"/>
    </source>
</evidence>
<dbReference type="PANTHER" id="PTHR31500">
    <property type="entry name" value="AT-HOOK MOTIF NUCLEAR-LOCALIZED PROTEIN 9"/>
    <property type="match status" value="1"/>
</dbReference>
<keyword evidence="9" id="KW-1185">Reference proteome</keyword>
<dbReference type="InterPro" id="IPR039605">
    <property type="entry name" value="AHL"/>
</dbReference>
<protein>
    <recommendedName>
        <fullName evidence="5">AT-hook motif nuclear-localized protein</fullName>
    </recommendedName>
</protein>
<name>A0ABQ8HKN5_9ROSI</name>
<keyword evidence="4 5" id="KW-0539">Nucleus</keyword>
<dbReference type="Proteomes" id="UP000827721">
    <property type="component" value="Unassembled WGS sequence"/>
</dbReference>
<evidence type="ECO:0000259" key="7">
    <source>
        <dbReference type="PROSITE" id="PS51742"/>
    </source>
</evidence>
<reference evidence="8 9" key="1">
    <citation type="submission" date="2021-02" db="EMBL/GenBank/DDBJ databases">
        <title>Plant Genome Project.</title>
        <authorList>
            <person name="Zhang R.-G."/>
        </authorList>
    </citation>
    <scope>NUCLEOTIDE SEQUENCE [LARGE SCALE GENOMIC DNA]</scope>
    <source>
        <tissue evidence="8">Leaves</tissue>
    </source>
</reference>
<dbReference type="Gene3D" id="3.30.1330.80">
    <property type="entry name" value="Hypothetical protein, similar to alpha- acetolactate decarboxylase, domain 2"/>
    <property type="match status" value="1"/>
</dbReference>
<dbReference type="PANTHER" id="PTHR31500:SF45">
    <property type="entry name" value="AT-HOOK MOTIF NUCLEAR-LOCALIZED PROTEIN"/>
    <property type="match status" value="1"/>
</dbReference>
<evidence type="ECO:0000256" key="1">
    <source>
        <dbReference type="ARBA" id="ARBA00023015"/>
    </source>
</evidence>
<keyword evidence="6" id="KW-0812">Transmembrane</keyword>
<evidence type="ECO:0000313" key="9">
    <source>
        <dbReference type="Proteomes" id="UP000827721"/>
    </source>
</evidence>
<feature type="transmembrane region" description="Helical" evidence="6">
    <location>
        <begin position="99"/>
        <end position="121"/>
    </location>
</feature>
<keyword evidence="3 5" id="KW-0804">Transcription</keyword>
<evidence type="ECO:0000256" key="3">
    <source>
        <dbReference type="ARBA" id="ARBA00023163"/>
    </source>
</evidence>
<sequence length="216" mass="23352">MDGKNFCYHVVIVPAGEDIVGKVISFFQRSPWALSVTSATGMVSDVIISQGGSFANKLRFMGQYDIISLSGTFRHDKVGGKDYPKGMLSISLAKPDGEVFGGAVAGCLIAAIPVQLTIATFKQNVPKKCKRRRSTDTPSDDSDLRDLQMAIVPYRIPETTDNEENCSTPTTAQFNDITENQTSSPSSSHGPVVPLIASAKTFPEAWNRLTKLYANG</sequence>
<organism evidence="8 9">
    <name type="scientific">Xanthoceras sorbifolium</name>
    <dbReference type="NCBI Taxonomy" id="99658"/>
    <lineage>
        <taxon>Eukaryota</taxon>
        <taxon>Viridiplantae</taxon>
        <taxon>Streptophyta</taxon>
        <taxon>Embryophyta</taxon>
        <taxon>Tracheophyta</taxon>
        <taxon>Spermatophyta</taxon>
        <taxon>Magnoliopsida</taxon>
        <taxon>eudicotyledons</taxon>
        <taxon>Gunneridae</taxon>
        <taxon>Pentapetalae</taxon>
        <taxon>rosids</taxon>
        <taxon>malvids</taxon>
        <taxon>Sapindales</taxon>
        <taxon>Sapindaceae</taxon>
        <taxon>Xanthoceroideae</taxon>
        <taxon>Xanthoceras</taxon>
    </lineage>
</organism>
<dbReference type="EMBL" id="JAFEMO010000009">
    <property type="protein sequence ID" value="KAH7564862.1"/>
    <property type="molecule type" value="Genomic_DNA"/>
</dbReference>
<accession>A0ABQ8HKN5</accession>
<dbReference type="CDD" id="cd11378">
    <property type="entry name" value="DUF296"/>
    <property type="match status" value="1"/>
</dbReference>
<evidence type="ECO:0000256" key="4">
    <source>
        <dbReference type="ARBA" id="ARBA00023242"/>
    </source>
</evidence>
<feature type="domain" description="PPC" evidence="7">
    <location>
        <begin position="3"/>
        <end position="143"/>
    </location>
</feature>
<dbReference type="PROSITE" id="PS51742">
    <property type="entry name" value="PPC"/>
    <property type="match status" value="1"/>
</dbReference>
<comment type="caution">
    <text evidence="8">The sequence shown here is derived from an EMBL/GenBank/DDBJ whole genome shotgun (WGS) entry which is preliminary data.</text>
</comment>
<comment type="subcellular location">
    <subcellularLocation>
        <location evidence="5">Nucleus</location>
    </subcellularLocation>
</comment>
<comment type="domain">
    <text evidence="5">The PPC domain mediates interactions between AHL proteins.</text>
</comment>
<dbReference type="SUPFAM" id="SSF117856">
    <property type="entry name" value="AF0104/ALDC/Ptd012-like"/>
    <property type="match status" value="1"/>
</dbReference>
<keyword evidence="6" id="KW-0472">Membrane</keyword>
<evidence type="ECO:0000256" key="6">
    <source>
        <dbReference type="SAM" id="Phobius"/>
    </source>
</evidence>
<proteinExistence type="predicted"/>
<dbReference type="Pfam" id="PF03479">
    <property type="entry name" value="PCC"/>
    <property type="match status" value="1"/>
</dbReference>
<evidence type="ECO:0000313" key="8">
    <source>
        <dbReference type="EMBL" id="KAH7564862.1"/>
    </source>
</evidence>
<evidence type="ECO:0000256" key="2">
    <source>
        <dbReference type="ARBA" id="ARBA00023125"/>
    </source>
</evidence>
<keyword evidence="6" id="KW-1133">Transmembrane helix</keyword>
<dbReference type="InterPro" id="IPR005175">
    <property type="entry name" value="PPC_dom"/>
</dbReference>
<keyword evidence="1 5" id="KW-0805">Transcription regulation</keyword>
<comment type="function">
    <text evidence="5">Transcription factor that specifically binds AT-rich DNA sequences related to the nuclear matrix attachment regions (MARs).</text>
</comment>
<gene>
    <name evidence="8" type="ORF">JRO89_XS09G0044000</name>
</gene>
<keyword evidence="2 5" id="KW-0238">DNA-binding</keyword>